<dbReference type="EMBL" id="JAUDUY010000003">
    <property type="protein sequence ID" value="MDM9631602.1"/>
    <property type="molecule type" value="Genomic_DNA"/>
</dbReference>
<evidence type="ECO:0008006" key="4">
    <source>
        <dbReference type="Google" id="ProtNLM"/>
    </source>
</evidence>
<dbReference type="Gene3D" id="2.60.40.10">
    <property type="entry name" value="Immunoglobulins"/>
    <property type="match status" value="2"/>
</dbReference>
<reference evidence="2" key="1">
    <citation type="submission" date="2023-06" db="EMBL/GenBank/DDBJ databases">
        <title>Robiginitalea aurantiacus sp. nov. and Algoriphagus sediminis sp. nov., isolated from coastal sediment.</title>
        <authorList>
            <person name="Zhou Z.Y."/>
            <person name="An J."/>
            <person name="Jia Y.W."/>
            <person name="Du Z.J."/>
        </authorList>
    </citation>
    <scope>NUCLEOTIDE SEQUENCE</scope>
    <source>
        <strain evidence="2">M39</strain>
    </source>
</reference>
<feature type="signal peptide" evidence="1">
    <location>
        <begin position="1"/>
        <end position="23"/>
    </location>
</feature>
<dbReference type="RefSeq" id="WP_289724953.1">
    <property type="nucleotide sequence ID" value="NZ_JAUDUY010000003.1"/>
</dbReference>
<protein>
    <recommendedName>
        <fullName evidence="4">Fibronectin type-III domain-containing protein</fullName>
    </recommendedName>
</protein>
<evidence type="ECO:0000313" key="3">
    <source>
        <dbReference type="Proteomes" id="UP001174839"/>
    </source>
</evidence>
<evidence type="ECO:0000256" key="1">
    <source>
        <dbReference type="SAM" id="SignalP"/>
    </source>
</evidence>
<gene>
    <name evidence="2" type="ORF">QU605_08980</name>
</gene>
<evidence type="ECO:0000313" key="2">
    <source>
        <dbReference type="EMBL" id="MDM9631602.1"/>
    </source>
</evidence>
<proteinExistence type="predicted"/>
<comment type="caution">
    <text evidence="2">The sequence shown here is derived from an EMBL/GenBank/DDBJ whole genome shotgun (WGS) entry which is preliminary data.</text>
</comment>
<dbReference type="PROSITE" id="PS51257">
    <property type="entry name" value="PROKAR_LIPOPROTEIN"/>
    <property type="match status" value="1"/>
</dbReference>
<dbReference type="Proteomes" id="UP001174839">
    <property type="component" value="Unassembled WGS sequence"/>
</dbReference>
<dbReference type="InterPro" id="IPR013783">
    <property type="entry name" value="Ig-like_fold"/>
</dbReference>
<keyword evidence="3" id="KW-1185">Reference proteome</keyword>
<accession>A0ABT7WFA6</accession>
<organism evidence="2 3">
    <name type="scientific">Robiginitalea aurantiaca</name>
    <dbReference type="NCBI Taxonomy" id="3056915"/>
    <lineage>
        <taxon>Bacteria</taxon>
        <taxon>Pseudomonadati</taxon>
        <taxon>Bacteroidota</taxon>
        <taxon>Flavobacteriia</taxon>
        <taxon>Flavobacteriales</taxon>
        <taxon>Flavobacteriaceae</taxon>
        <taxon>Robiginitalea</taxon>
    </lineage>
</organism>
<sequence>MNRLNFTATFLLAGITFLFLSCGGDSNGGGDGGGDPDPIPAPSATSLVFPDNNSECTEGDVISPTQSQVVFQWNASQNTDSYQINLRNLNSGTTSVTSSTGTSSPVLLLRGVPYEWFVVSRANGTSETASSPTWRFFNAGPGISNYAPFPAQAVAPTRGATLSTTPTVVLEWSGADVDNDISRYTISFGTENPPPLLETGITGSTLETNVQSGNTYYWQVATIDSAENVTNSEVFVFRVE</sequence>
<keyword evidence="1" id="KW-0732">Signal</keyword>
<name>A0ABT7WFA6_9FLAO</name>
<feature type="chain" id="PRO_5045841444" description="Fibronectin type-III domain-containing protein" evidence="1">
    <location>
        <begin position="24"/>
        <end position="240"/>
    </location>
</feature>